<organism evidence="2">
    <name type="scientific">Cuerna arida</name>
    <dbReference type="NCBI Taxonomy" id="1464854"/>
    <lineage>
        <taxon>Eukaryota</taxon>
        <taxon>Metazoa</taxon>
        <taxon>Ecdysozoa</taxon>
        <taxon>Arthropoda</taxon>
        <taxon>Hexapoda</taxon>
        <taxon>Insecta</taxon>
        <taxon>Pterygota</taxon>
        <taxon>Neoptera</taxon>
        <taxon>Paraneoptera</taxon>
        <taxon>Hemiptera</taxon>
        <taxon>Auchenorrhyncha</taxon>
        <taxon>Membracoidea</taxon>
        <taxon>Cicadellidae</taxon>
        <taxon>Cicadellinae</taxon>
        <taxon>Proconiini</taxon>
        <taxon>Cuerna</taxon>
    </lineage>
</organism>
<feature type="compositionally biased region" description="Polar residues" evidence="1">
    <location>
        <begin position="9"/>
        <end position="19"/>
    </location>
</feature>
<accession>A0A1B6FX10</accession>
<evidence type="ECO:0000256" key="1">
    <source>
        <dbReference type="SAM" id="MobiDB-lite"/>
    </source>
</evidence>
<proteinExistence type="predicted"/>
<sequence>APAEPAPTTMKSYSLSGTPRETGRPHGSSRSHWERMNTSKRPMNSMKEEPPQVLASVGPGCVTGQLQFIFECPYSAGAILYPVAVRKTENIGVKTMIVVWRDTQVCSGR</sequence>
<evidence type="ECO:0000313" key="2">
    <source>
        <dbReference type="EMBL" id="JAS54573.1"/>
    </source>
</evidence>
<reference evidence="2" key="1">
    <citation type="submission" date="2015-11" db="EMBL/GenBank/DDBJ databases">
        <title>De novo transcriptome assembly of four potential Pierce s Disease insect vectors from Arizona vineyards.</title>
        <authorList>
            <person name="Tassone E.E."/>
        </authorList>
    </citation>
    <scope>NUCLEOTIDE SEQUENCE</scope>
</reference>
<gene>
    <name evidence="2" type="ORF">g.20684</name>
</gene>
<feature type="region of interest" description="Disordered" evidence="1">
    <location>
        <begin position="1"/>
        <end position="52"/>
    </location>
</feature>
<name>A0A1B6FX10_9HEMI</name>
<dbReference type="EMBL" id="GECZ01015196">
    <property type="protein sequence ID" value="JAS54573.1"/>
    <property type="molecule type" value="Transcribed_RNA"/>
</dbReference>
<feature type="non-terminal residue" evidence="2">
    <location>
        <position position="1"/>
    </location>
</feature>
<feature type="non-terminal residue" evidence="2">
    <location>
        <position position="109"/>
    </location>
</feature>
<protein>
    <submittedName>
        <fullName evidence="2">Uncharacterized protein</fullName>
    </submittedName>
</protein>
<dbReference type="AlphaFoldDB" id="A0A1B6FX10"/>